<dbReference type="InterPro" id="IPR011059">
    <property type="entry name" value="Metal-dep_hydrolase_composite"/>
</dbReference>
<evidence type="ECO:0000313" key="3">
    <source>
        <dbReference type="Proteomes" id="UP000247612"/>
    </source>
</evidence>
<dbReference type="InterPro" id="IPR033932">
    <property type="entry name" value="YtcJ-like"/>
</dbReference>
<keyword evidence="3" id="KW-1185">Reference proteome</keyword>
<dbReference type="Gene3D" id="3.20.20.140">
    <property type="entry name" value="Metal-dependent hydrolases"/>
    <property type="match status" value="1"/>
</dbReference>
<dbReference type="Gene3D" id="2.30.40.10">
    <property type="entry name" value="Urease, subunit C, domain 1"/>
    <property type="match status" value="1"/>
</dbReference>
<dbReference type="PANTHER" id="PTHR22642:SF2">
    <property type="entry name" value="PROTEIN LONG AFTER FAR-RED 3"/>
    <property type="match status" value="1"/>
</dbReference>
<dbReference type="InterPro" id="IPR032466">
    <property type="entry name" value="Metal_Hydrolase"/>
</dbReference>
<dbReference type="EMBL" id="QJKH01000009">
    <property type="protein sequence ID" value="PXX77846.1"/>
    <property type="molecule type" value="Genomic_DNA"/>
</dbReference>
<comment type="caution">
    <text evidence="2">The sequence shown here is derived from an EMBL/GenBank/DDBJ whole genome shotgun (WGS) entry which is preliminary data.</text>
</comment>
<dbReference type="InterPro" id="IPR013108">
    <property type="entry name" value="Amidohydro_3"/>
</dbReference>
<evidence type="ECO:0000313" key="2">
    <source>
        <dbReference type="EMBL" id="PXX77846.1"/>
    </source>
</evidence>
<dbReference type="AlphaFoldDB" id="A0A318KQ87"/>
<evidence type="ECO:0000259" key="1">
    <source>
        <dbReference type="Pfam" id="PF07969"/>
    </source>
</evidence>
<dbReference type="PANTHER" id="PTHR22642">
    <property type="entry name" value="IMIDAZOLONEPROPIONASE"/>
    <property type="match status" value="1"/>
</dbReference>
<dbReference type="Proteomes" id="UP000247612">
    <property type="component" value="Unassembled WGS sequence"/>
</dbReference>
<accession>A0A318KQ87</accession>
<reference evidence="2 3" key="1">
    <citation type="submission" date="2018-05" db="EMBL/GenBank/DDBJ databases">
        <title>Genomic Encyclopedia of Type Strains, Phase IV (KMG-IV): sequencing the most valuable type-strain genomes for metagenomic binning, comparative biology and taxonomic classification.</title>
        <authorList>
            <person name="Goeker M."/>
        </authorList>
    </citation>
    <scope>NUCLEOTIDE SEQUENCE [LARGE SCALE GENOMIC DNA]</scope>
    <source>
        <strain evidence="2 3">JC118</strain>
    </source>
</reference>
<dbReference type="STRING" id="1034346.GCA_000313565_02759"/>
<dbReference type="GO" id="GO:0016810">
    <property type="term" value="F:hydrolase activity, acting on carbon-nitrogen (but not peptide) bonds"/>
    <property type="evidence" value="ECO:0007669"/>
    <property type="project" value="InterPro"/>
</dbReference>
<feature type="domain" description="Amidohydrolase 3" evidence="1">
    <location>
        <begin position="41"/>
        <end position="516"/>
    </location>
</feature>
<dbReference type="OrthoDB" id="9767366at2"/>
<protein>
    <recommendedName>
        <fullName evidence="1">Amidohydrolase 3 domain-containing protein</fullName>
    </recommendedName>
</protein>
<sequence>MKKIYTNGVIITMSGQCAEMVVCEHGRIIGFEAFDNEEAEWIDLHGCTLMPAFIDAHSHITALASALGYVDLSNAASFEEIVTLLINFKQTRKLKAADWIIGFNYDHNYLREKRHPSRFDLDLPSLENPIMLTHASGHMGVTNSVGLKALGLDAKTVDPKGGRFGRDDAGELNGYMEENAFINASAGIPQPAVEALLKQLKMAQDIYLKNGITFVQEGIAREKEWRLLKRAAEENQLIVDVAAYVDVKQCAHILSDEKRYRHAQKRLRIAGYKLFLDGSPQGRTAWMLKPYLHSDNYCGYPVYDDEQVKEYVKKSQSEGVQLLVHCNGDAAAQQLIDAYQSVLGDKQSMLRPVMIHAQLVNRDQLHAMSAMQMIASFFIAHVYHWGDIHCENFGIARASEISPVHSAILENVVYTFHQDTPVIQPDMLETLWCAVNRVTKSGRRLGSDEAISIEDALKAVTINAAYQYFEENERGSIEMGKLADFVILSQDPRQVDPMKIRDIEVLATIKEGRCCYRKNTFEK</sequence>
<dbReference type="Gene3D" id="3.10.310.70">
    <property type="match status" value="1"/>
</dbReference>
<proteinExistence type="predicted"/>
<dbReference type="SUPFAM" id="SSF51338">
    <property type="entry name" value="Composite domain of metallo-dependent hydrolases"/>
    <property type="match status" value="1"/>
</dbReference>
<gene>
    <name evidence="2" type="ORF">DES51_10998</name>
</gene>
<dbReference type="CDD" id="cd01300">
    <property type="entry name" value="YtcJ_like"/>
    <property type="match status" value="1"/>
</dbReference>
<dbReference type="RefSeq" id="WP_022939043.1">
    <property type="nucleotide sequence ID" value="NZ_CABKRQ010000007.1"/>
</dbReference>
<dbReference type="Pfam" id="PF07969">
    <property type="entry name" value="Amidohydro_3"/>
    <property type="match status" value="1"/>
</dbReference>
<organism evidence="2 3">
    <name type="scientific">Dielma fastidiosa</name>
    <dbReference type="NCBI Taxonomy" id="1034346"/>
    <lineage>
        <taxon>Bacteria</taxon>
        <taxon>Bacillati</taxon>
        <taxon>Bacillota</taxon>
        <taxon>Erysipelotrichia</taxon>
        <taxon>Erysipelotrichales</taxon>
        <taxon>Erysipelotrichaceae</taxon>
        <taxon>Dielma</taxon>
    </lineage>
</organism>
<dbReference type="SUPFAM" id="SSF51556">
    <property type="entry name" value="Metallo-dependent hydrolases"/>
    <property type="match status" value="1"/>
</dbReference>
<name>A0A318KQ87_9FIRM</name>